<keyword evidence="4" id="KW-0804">Transcription</keyword>
<organism evidence="6 7">
    <name type="scientific">Tersicoccus solisilvae</name>
    <dbReference type="NCBI Taxonomy" id="1882339"/>
    <lineage>
        <taxon>Bacteria</taxon>
        <taxon>Bacillati</taxon>
        <taxon>Actinomycetota</taxon>
        <taxon>Actinomycetes</taxon>
        <taxon>Micrococcales</taxon>
        <taxon>Micrococcaceae</taxon>
        <taxon>Tersicoccus</taxon>
    </lineage>
</organism>
<dbReference type="EMBL" id="BMJI01000011">
    <property type="protein sequence ID" value="GGC92771.1"/>
    <property type="molecule type" value="Genomic_DNA"/>
</dbReference>
<keyword evidence="2" id="KW-0805">Transcription regulation</keyword>
<dbReference type="PROSITE" id="PS50931">
    <property type="entry name" value="HTH_LYSR"/>
    <property type="match status" value="1"/>
</dbReference>
<dbReference type="InterPro" id="IPR050950">
    <property type="entry name" value="HTH-type_LysR_regulators"/>
</dbReference>
<name>A0ABQ1P826_9MICC</name>
<accession>A0ABQ1P826</accession>
<evidence type="ECO:0000259" key="5">
    <source>
        <dbReference type="PROSITE" id="PS50931"/>
    </source>
</evidence>
<evidence type="ECO:0000313" key="6">
    <source>
        <dbReference type="EMBL" id="GGC92771.1"/>
    </source>
</evidence>
<sequence length="306" mass="32438">MTDLTLRQLEYFVAVLDGGSITEAARRTSLSQSAVSMAVSQLEKAVGVPLLIRGASRRITPTAAGREFAARARRLLRAAADMGRDLGDAQGLPSGVVRVGVLTAISPRLIPGLLAAARSRWPEIRLEFVEGAAERLQQQVLDGELDIAFVYSLQAATGVHLRPLAVSSARAMVGAGHRLARRQALTFADLADEDIVLFDVPPSAERVIGMFEAAGVSPRVRYRSVVAEGIRQIVAAGLACSVTNVWTGSLTGEWSAQVRIIPFSDPVPLNHVAAAVVPGIRQPRRVEAVLDLARDVAGGGTTDEIG</sequence>
<evidence type="ECO:0000256" key="3">
    <source>
        <dbReference type="ARBA" id="ARBA00023125"/>
    </source>
</evidence>
<dbReference type="Pfam" id="PF00126">
    <property type="entry name" value="HTH_1"/>
    <property type="match status" value="1"/>
</dbReference>
<evidence type="ECO:0000256" key="4">
    <source>
        <dbReference type="ARBA" id="ARBA00023163"/>
    </source>
</evidence>
<evidence type="ECO:0000256" key="2">
    <source>
        <dbReference type="ARBA" id="ARBA00023015"/>
    </source>
</evidence>
<dbReference type="PANTHER" id="PTHR30419">
    <property type="entry name" value="HTH-TYPE TRANSCRIPTIONAL REGULATOR YBHD"/>
    <property type="match status" value="1"/>
</dbReference>
<proteinExistence type="inferred from homology"/>
<dbReference type="RefSeq" id="WP_188668217.1">
    <property type="nucleotide sequence ID" value="NZ_BMJI01000011.1"/>
</dbReference>
<protein>
    <submittedName>
        <fullName evidence="6">LysR family transcriptional regulator</fullName>
    </submittedName>
</protein>
<dbReference type="InterPro" id="IPR036390">
    <property type="entry name" value="WH_DNA-bd_sf"/>
</dbReference>
<dbReference type="PRINTS" id="PR00039">
    <property type="entry name" value="HTHLYSR"/>
</dbReference>
<comment type="similarity">
    <text evidence="1">Belongs to the LysR transcriptional regulatory family.</text>
</comment>
<comment type="caution">
    <text evidence="6">The sequence shown here is derived from an EMBL/GenBank/DDBJ whole genome shotgun (WGS) entry which is preliminary data.</text>
</comment>
<keyword evidence="7" id="KW-1185">Reference proteome</keyword>
<dbReference type="InterPro" id="IPR000847">
    <property type="entry name" value="LysR_HTH_N"/>
</dbReference>
<dbReference type="SUPFAM" id="SSF46785">
    <property type="entry name" value="Winged helix' DNA-binding domain"/>
    <property type="match status" value="1"/>
</dbReference>
<evidence type="ECO:0000313" key="7">
    <source>
        <dbReference type="Proteomes" id="UP000597761"/>
    </source>
</evidence>
<dbReference type="Gene3D" id="3.40.190.10">
    <property type="entry name" value="Periplasmic binding protein-like II"/>
    <property type="match status" value="2"/>
</dbReference>
<dbReference type="Pfam" id="PF03466">
    <property type="entry name" value="LysR_substrate"/>
    <property type="match status" value="1"/>
</dbReference>
<evidence type="ECO:0000256" key="1">
    <source>
        <dbReference type="ARBA" id="ARBA00009437"/>
    </source>
</evidence>
<dbReference type="Gene3D" id="1.10.10.10">
    <property type="entry name" value="Winged helix-like DNA-binding domain superfamily/Winged helix DNA-binding domain"/>
    <property type="match status" value="1"/>
</dbReference>
<dbReference type="SUPFAM" id="SSF53850">
    <property type="entry name" value="Periplasmic binding protein-like II"/>
    <property type="match status" value="1"/>
</dbReference>
<dbReference type="Proteomes" id="UP000597761">
    <property type="component" value="Unassembled WGS sequence"/>
</dbReference>
<feature type="domain" description="HTH lysR-type" evidence="5">
    <location>
        <begin position="4"/>
        <end position="62"/>
    </location>
</feature>
<gene>
    <name evidence="6" type="ORF">GCM10011512_19810</name>
</gene>
<reference evidence="7" key="1">
    <citation type="journal article" date="2019" name="Int. J. Syst. Evol. Microbiol.">
        <title>The Global Catalogue of Microorganisms (GCM) 10K type strain sequencing project: providing services to taxonomists for standard genome sequencing and annotation.</title>
        <authorList>
            <consortium name="The Broad Institute Genomics Platform"/>
            <consortium name="The Broad Institute Genome Sequencing Center for Infectious Disease"/>
            <person name="Wu L."/>
            <person name="Ma J."/>
        </authorList>
    </citation>
    <scope>NUCLEOTIDE SEQUENCE [LARGE SCALE GENOMIC DNA]</scope>
    <source>
        <strain evidence="7">CGMCC 1.15480</strain>
    </source>
</reference>
<dbReference type="InterPro" id="IPR036388">
    <property type="entry name" value="WH-like_DNA-bd_sf"/>
</dbReference>
<keyword evidence="3" id="KW-0238">DNA-binding</keyword>
<dbReference type="InterPro" id="IPR005119">
    <property type="entry name" value="LysR_subst-bd"/>
</dbReference>